<feature type="chain" id="PRO_5011715909" evidence="1">
    <location>
        <begin position="23"/>
        <end position="268"/>
    </location>
</feature>
<evidence type="ECO:0000256" key="1">
    <source>
        <dbReference type="SAM" id="SignalP"/>
    </source>
</evidence>
<organism evidence="3 4">
    <name type="scientific">Thermoflexibacter ruber</name>
    <dbReference type="NCBI Taxonomy" id="1003"/>
    <lineage>
        <taxon>Bacteria</taxon>
        <taxon>Pseudomonadati</taxon>
        <taxon>Bacteroidota</taxon>
        <taxon>Cytophagia</taxon>
        <taxon>Cytophagales</taxon>
        <taxon>Thermoflexibacteraceae</taxon>
        <taxon>Thermoflexibacter</taxon>
    </lineage>
</organism>
<dbReference type="InterPro" id="IPR029058">
    <property type="entry name" value="AB_hydrolase_fold"/>
</dbReference>
<evidence type="ECO:0000259" key="2">
    <source>
        <dbReference type="Pfam" id="PF01738"/>
    </source>
</evidence>
<dbReference type="Gene3D" id="3.40.50.1820">
    <property type="entry name" value="alpha/beta hydrolase"/>
    <property type="match status" value="1"/>
</dbReference>
<dbReference type="AlphaFoldDB" id="A0A1I2DTY5"/>
<dbReference type="InterPro" id="IPR002925">
    <property type="entry name" value="Dienelactn_hydro"/>
</dbReference>
<dbReference type="PANTHER" id="PTHR46623">
    <property type="entry name" value="CARBOXYMETHYLENEBUTENOLIDASE-RELATED"/>
    <property type="match status" value="1"/>
</dbReference>
<proteinExistence type="predicted"/>
<accession>A0A1I2DTY5</accession>
<dbReference type="GO" id="GO:0016787">
    <property type="term" value="F:hydrolase activity"/>
    <property type="evidence" value="ECO:0007669"/>
    <property type="project" value="InterPro"/>
</dbReference>
<dbReference type="Proteomes" id="UP000199513">
    <property type="component" value="Unassembled WGS sequence"/>
</dbReference>
<dbReference type="SUPFAM" id="SSF53474">
    <property type="entry name" value="alpha/beta-Hydrolases"/>
    <property type="match status" value="1"/>
</dbReference>
<dbReference type="Pfam" id="PF01738">
    <property type="entry name" value="DLH"/>
    <property type="match status" value="1"/>
</dbReference>
<dbReference type="InterPro" id="IPR051049">
    <property type="entry name" value="Dienelactone_hydrolase-like"/>
</dbReference>
<evidence type="ECO:0000313" key="4">
    <source>
        <dbReference type="Proteomes" id="UP000199513"/>
    </source>
</evidence>
<keyword evidence="1" id="KW-0732">Signal</keyword>
<protein>
    <submittedName>
        <fullName evidence="3">Carboxymethylenebutenolidase</fullName>
    </submittedName>
</protein>
<dbReference type="PANTHER" id="PTHR46623:SF6">
    <property type="entry name" value="ALPHA_BETA-HYDROLASES SUPERFAMILY PROTEIN"/>
    <property type="match status" value="1"/>
</dbReference>
<sequence>MKMKKLFFLFSLVSILGMQAFAQDFALAQLEKSPRHHEWVEVKYGNRTVHCFVVYPEKPKNTPAVIVIHENRGLTDWVRSLADQVAAEGYIAIAPDLLSEFSESKKRTSDFINSDSARNALSQLKPEQVINDINAAQAYIAKLPSCNGKTAIMGFCWGGGQCFRSATNNPNISAALVFYGGSPDKAEDIARIKAPVYGFYAENDQRINAMIPKTEELMKAANKKYEYEIYKGAGHAFMRLGDDPAGSAENKQARIDAWQRIRKILEKM</sequence>
<feature type="domain" description="Dienelactone hydrolase" evidence="2">
    <location>
        <begin position="52"/>
        <end position="266"/>
    </location>
</feature>
<reference evidence="3 4" key="1">
    <citation type="submission" date="2016-10" db="EMBL/GenBank/DDBJ databases">
        <authorList>
            <person name="de Groot N.N."/>
        </authorList>
    </citation>
    <scope>NUCLEOTIDE SEQUENCE [LARGE SCALE GENOMIC DNA]</scope>
    <source>
        <strain>GEY</strain>
        <strain evidence="4">DSM 9560</strain>
    </source>
</reference>
<keyword evidence="4" id="KW-1185">Reference proteome</keyword>
<dbReference type="EMBL" id="FONY01000008">
    <property type="protein sequence ID" value="SFE83927.1"/>
    <property type="molecule type" value="Genomic_DNA"/>
</dbReference>
<evidence type="ECO:0000313" key="3">
    <source>
        <dbReference type="EMBL" id="SFE83927.1"/>
    </source>
</evidence>
<name>A0A1I2DTY5_9BACT</name>
<feature type="signal peptide" evidence="1">
    <location>
        <begin position="1"/>
        <end position="22"/>
    </location>
</feature>
<dbReference type="STRING" id="1003.SAMN04488541_10083"/>
<gene>
    <name evidence="3" type="ORF">SAMN04488541_10083</name>
</gene>